<dbReference type="SUPFAM" id="SSF101386">
    <property type="entry name" value="all-alpha NTP pyrophosphatases"/>
    <property type="match status" value="1"/>
</dbReference>
<dbReference type="PANTHER" id="PTHR46523">
    <property type="entry name" value="DCTP PYROPHOSPHATASE 1"/>
    <property type="match status" value="1"/>
</dbReference>
<dbReference type="AlphaFoldDB" id="A0A1M5QL78"/>
<dbReference type="EMBL" id="FQXH01000008">
    <property type="protein sequence ID" value="SHH14551.1"/>
    <property type="molecule type" value="Genomic_DNA"/>
</dbReference>
<sequence>MIKSKDKIKVEEEIADVAIYLLLLCNEMNVDLSKAILNKFKKNSKKYSVKKSKGNVKKYNKI</sequence>
<dbReference type="PANTHER" id="PTHR46523:SF1">
    <property type="entry name" value="DCTP PYROPHOSPHATASE 1"/>
    <property type="match status" value="1"/>
</dbReference>
<organism evidence="1 2">
    <name type="scientific">Tepidibacter thalassicus DSM 15285</name>
    <dbReference type="NCBI Taxonomy" id="1123350"/>
    <lineage>
        <taxon>Bacteria</taxon>
        <taxon>Bacillati</taxon>
        <taxon>Bacillota</taxon>
        <taxon>Clostridia</taxon>
        <taxon>Peptostreptococcales</taxon>
        <taxon>Peptostreptococcaceae</taxon>
        <taxon>Tepidibacter</taxon>
    </lineage>
</organism>
<dbReference type="STRING" id="1123350.SAMN02744040_01006"/>
<gene>
    <name evidence="1" type="ORF">SAMN02744040_01006</name>
</gene>
<dbReference type="Pfam" id="PF12643">
    <property type="entry name" value="MazG-like"/>
    <property type="match status" value="1"/>
</dbReference>
<evidence type="ECO:0000313" key="1">
    <source>
        <dbReference type="EMBL" id="SHH14551.1"/>
    </source>
</evidence>
<dbReference type="Proteomes" id="UP000242520">
    <property type="component" value="Unassembled WGS sequence"/>
</dbReference>
<dbReference type="InterPro" id="IPR025984">
    <property type="entry name" value="DCTPP"/>
</dbReference>
<proteinExistence type="predicted"/>
<evidence type="ECO:0000313" key="2">
    <source>
        <dbReference type="Proteomes" id="UP000242520"/>
    </source>
</evidence>
<keyword evidence="1" id="KW-0378">Hydrolase</keyword>
<dbReference type="GO" id="GO:0047429">
    <property type="term" value="F:nucleoside triphosphate diphosphatase activity"/>
    <property type="evidence" value="ECO:0007669"/>
    <property type="project" value="InterPro"/>
</dbReference>
<name>A0A1M5QL78_9FIRM</name>
<dbReference type="Gene3D" id="1.10.287.1080">
    <property type="entry name" value="MazG-like"/>
    <property type="match status" value="1"/>
</dbReference>
<reference evidence="2" key="1">
    <citation type="submission" date="2016-11" db="EMBL/GenBank/DDBJ databases">
        <authorList>
            <person name="Varghese N."/>
            <person name="Submissions S."/>
        </authorList>
    </citation>
    <scope>NUCLEOTIDE SEQUENCE [LARGE SCALE GENOMIC DNA]</scope>
    <source>
        <strain evidence="2">DSM 15285</strain>
    </source>
</reference>
<dbReference type="GO" id="GO:0009143">
    <property type="term" value="P:nucleoside triphosphate catabolic process"/>
    <property type="evidence" value="ECO:0007669"/>
    <property type="project" value="InterPro"/>
</dbReference>
<protein>
    <submittedName>
        <fullName evidence="1">MazG nucleotide pyrophosphohydrolase domain-containing protein</fullName>
    </submittedName>
</protein>
<dbReference type="RefSeq" id="WP_242939243.1">
    <property type="nucleotide sequence ID" value="NZ_FQXH01000008.1"/>
</dbReference>
<accession>A0A1M5QL78</accession>
<keyword evidence="2" id="KW-1185">Reference proteome</keyword>
<dbReference type="InterPro" id="IPR052555">
    <property type="entry name" value="dCTP_Pyrophosphatase"/>
</dbReference>